<dbReference type="Pfam" id="PF02826">
    <property type="entry name" value="2-Hacid_dh_C"/>
    <property type="match status" value="1"/>
</dbReference>
<keyword evidence="5" id="KW-1185">Reference proteome</keyword>
<dbReference type="GO" id="GO:0051287">
    <property type="term" value="F:NAD binding"/>
    <property type="evidence" value="ECO:0007669"/>
    <property type="project" value="InterPro"/>
</dbReference>
<dbReference type="SUPFAM" id="SSF52283">
    <property type="entry name" value="Formate/glycerate dehydrogenase catalytic domain-like"/>
    <property type="match status" value="1"/>
</dbReference>
<evidence type="ECO:0000259" key="3">
    <source>
        <dbReference type="Pfam" id="PF02826"/>
    </source>
</evidence>
<evidence type="ECO:0000256" key="2">
    <source>
        <dbReference type="ARBA" id="ARBA00023027"/>
    </source>
</evidence>
<evidence type="ECO:0000313" key="4">
    <source>
        <dbReference type="EMBL" id="SFJ98948.1"/>
    </source>
</evidence>
<sequence>MTQTILTWRNLTAQQEEKIKELAPDYKLISSLEEADNLEDIEVVYGWKSEDGNKLIDHSANQVKWIQVASAGVDYLDQEKLKKQDILLTNSSGIHSNGIAESVFGMLLNYTRGMDISLKAQLKSEWISVDTLLELSGKTMMIVGTGEIGKQTGKVAHAFDMKTIGINRSGGEVEHMDEQYTQDDLENVIGHADIVVNILPMTDETDKLFDKNLFKQMKDQSIFINVGRGGTVDTDALLEALDSNIAYAGLDVFHEEPLPNDHPLWNREDVLITPHIAGRLEDYSKSLFPIFEKNLKAYVNGEELPINLVDYSRGY</sequence>
<organism evidence="4 5">
    <name type="scientific">Marinilactibacillus piezotolerans</name>
    <dbReference type="NCBI Taxonomy" id="258723"/>
    <lineage>
        <taxon>Bacteria</taxon>
        <taxon>Bacillati</taxon>
        <taxon>Bacillota</taxon>
        <taxon>Bacilli</taxon>
        <taxon>Lactobacillales</taxon>
        <taxon>Carnobacteriaceae</taxon>
        <taxon>Marinilactibacillus</taxon>
    </lineage>
</organism>
<dbReference type="GO" id="GO:0016616">
    <property type="term" value="F:oxidoreductase activity, acting on the CH-OH group of donors, NAD or NADP as acceptor"/>
    <property type="evidence" value="ECO:0007669"/>
    <property type="project" value="InterPro"/>
</dbReference>
<keyword evidence="2" id="KW-0520">NAD</keyword>
<dbReference type="RefSeq" id="WP_091895859.1">
    <property type="nucleotide sequence ID" value="NZ_FOSJ01000005.1"/>
</dbReference>
<accession>A0A1I3VU69</accession>
<dbReference type="Proteomes" id="UP000199589">
    <property type="component" value="Unassembled WGS sequence"/>
</dbReference>
<dbReference type="EMBL" id="FOSJ01000005">
    <property type="protein sequence ID" value="SFJ98948.1"/>
    <property type="molecule type" value="Genomic_DNA"/>
</dbReference>
<proteinExistence type="predicted"/>
<gene>
    <name evidence="4" type="ORF">SAMN04488569_100525</name>
</gene>
<dbReference type="OrthoDB" id="9805416at2"/>
<dbReference type="SUPFAM" id="SSF51735">
    <property type="entry name" value="NAD(P)-binding Rossmann-fold domains"/>
    <property type="match status" value="1"/>
</dbReference>
<protein>
    <submittedName>
        <fullName evidence="4">Phosphoglycerate dehydrogenase</fullName>
    </submittedName>
</protein>
<dbReference type="STRING" id="258723.GCA_900169305_01058"/>
<dbReference type="CDD" id="cd12155">
    <property type="entry name" value="PGDH_1"/>
    <property type="match status" value="1"/>
</dbReference>
<dbReference type="InterPro" id="IPR006140">
    <property type="entry name" value="D-isomer_DH_NAD-bd"/>
</dbReference>
<feature type="domain" description="D-isomer specific 2-hydroxyacid dehydrogenase NAD-binding" evidence="3">
    <location>
        <begin position="104"/>
        <end position="277"/>
    </location>
</feature>
<evidence type="ECO:0000256" key="1">
    <source>
        <dbReference type="ARBA" id="ARBA00023002"/>
    </source>
</evidence>
<keyword evidence="1" id="KW-0560">Oxidoreductase</keyword>
<dbReference type="PANTHER" id="PTHR43333">
    <property type="entry name" value="2-HACID_DH_C DOMAIN-CONTAINING PROTEIN"/>
    <property type="match status" value="1"/>
</dbReference>
<dbReference type="InterPro" id="IPR036291">
    <property type="entry name" value="NAD(P)-bd_dom_sf"/>
</dbReference>
<reference evidence="5" key="1">
    <citation type="submission" date="2016-10" db="EMBL/GenBank/DDBJ databases">
        <authorList>
            <person name="Varghese N."/>
            <person name="Submissions S."/>
        </authorList>
    </citation>
    <scope>NUCLEOTIDE SEQUENCE [LARGE SCALE GENOMIC DNA]</scope>
    <source>
        <strain evidence="5">DSM 16108</strain>
    </source>
</reference>
<name>A0A1I3VU69_9LACT</name>
<dbReference type="AlphaFoldDB" id="A0A1I3VU69"/>
<evidence type="ECO:0000313" key="5">
    <source>
        <dbReference type="Proteomes" id="UP000199589"/>
    </source>
</evidence>
<dbReference type="Gene3D" id="3.40.50.720">
    <property type="entry name" value="NAD(P)-binding Rossmann-like Domain"/>
    <property type="match status" value="2"/>
</dbReference>
<dbReference type="PANTHER" id="PTHR43333:SF1">
    <property type="entry name" value="D-ISOMER SPECIFIC 2-HYDROXYACID DEHYDROGENASE NAD-BINDING DOMAIN-CONTAINING PROTEIN"/>
    <property type="match status" value="1"/>
</dbReference>